<gene>
    <name evidence="1" type="ORF">HPB50_012169</name>
</gene>
<reference evidence="1" key="1">
    <citation type="submission" date="2020-05" db="EMBL/GenBank/DDBJ databases">
        <title>Large-scale comparative analyses of tick genomes elucidate their genetic diversity and vector capacities.</title>
        <authorList>
            <person name="Jia N."/>
            <person name="Wang J."/>
            <person name="Shi W."/>
            <person name="Du L."/>
            <person name="Sun Y."/>
            <person name="Zhan W."/>
            <person name="Jiang J."/>
            <person name="Wang Q."/>
            <person name="Zhang B."/>
            <person name="Ji P."/>
            <person name="Sakyi L.B."/>
            <person name="Cui X."/>
            <person name="Yuan T."/>
            <person name="Jiang B."/>
            <person name="Yang W."/>
            <person name="Lam T.T.-Y."/>
            <person name="Chang Q."/>
            <person name="Ding S."/>
            <person name="Wang X."/>
            <person name="Zhu J."/>
            <person name="Ruan X."/>
            <person name="Zhao L."/>
            <person name="Wei J."/>
            <person name="Que T."/>
            <person name="Du C."/>
            <person name="Cheng J."/>
            <person name="Dai P."/>
            <person name="Han X."/>
            <person name="Huang E."/>
            <person name="Gao Y."/>
            <person name="Liu J."/>
            <person name="Shao H."/>
            <person name="Ye R."/>
            <person name="Li L."/>
            <person name="Wei W."/>
            <person name="Wang X."/>
            <person name="Wang C."/>
            <person name="Yang T."/>
            <person name="Huo Q."/>
            <person name="Li W."/>
            <person name="Guo W."/>
            <person name="Chen H."/>
            <person name="Zhou L."/>
            <person name="Ni X."/>
            <person name="Tian J."/>
            <person name="Zhou Y."/>
            <person name="Sheng Y."/>
            <person name="Liu T."/>
            <person name="Pan Y."/>
            <person name="Xia L."/>
            <person name="Li J."/>
            <person name="Zhao F."/>
            <person name="Cao W."/>
        </authorList>
    </citation>
    <scope>NUCLEOTIDE SEQUENCE</scope>
    <source>
        <strain evidence="1">Hyas-2018</strain>
    </source>
</reference>
<organism evidence="1 2">
    <name type="scientific">Hyalomma asiaticum</name>
    <name type="common">Tick</name>
    <dbReference type="NCBI Taxonomy" id="266040"/>
    <lineage>
        <taxon>Eukaryota</taxon>
        <taxon>Metazoa</taxon>
        <taxon>Ecdysozoa</taxon>
        <taxon>Arthropoda</taxon>
        <taxon>Chelicerata</taxon>
        <taxon>Arachnida</taxon>
        <taxon>Acari</taxon>
        <taxon>Parasitiformes</taxon>
        <taxon>Ixodida</taxon>
        <taxon>Ixodoidea</taxon>
        <taxon>Ixodidae</taxon>
        <taxon>Hyalomminae</taxon>
        <taxon>Hyalomma</taxon>
    </lineage>
</organism>
<dbReference type="EMBL" id="CM023486">
    <property type="protein sequence ID" value="KAH6928140.1"/>
    <property type="molecule type" value="Genomic_DNA"/>
</dbReference>
<name>A0ACB7S0I1_HYAAI</name>
<protein>
    <submittedName>
        <fullName evidence="1">Uncharacterized protein</fullName>
    </submittedName>
</protein>
<dbReference type="Proteomes" id="UP000821845">
    <property type="component" value="Chromosome 6"/>
</dbReference>
<comment type="caution">
    <text evidence="1">The sequence shown here is derived from an EMBL/GenBank/DDBJ whole genome shotgun (WGS) entry which is preliminary data.</text>
</comment>
<sequence length="600" mass="67301">MPPMQPVTTVCRNWLSLLQNYVLHATVGICGIFLMPLFIVSHRFKEKFFAFIYVIVQRRMEDEVNLLRKIVMSQLNDMSSQVPSLNARGALRVLEVGAAYGPNLEFVQRPIDYWVVEPNRSFEESFRRNLKANPNVELNELIVGHGEDMRMLPDCHFDAVVLFFVLCSAKDGSKLLSECKRVLKKGGRLLFAEHVAHEEGTFSRFIQNAVTPLTKKFACGCHMNRESGAVLKGISNRRRFIFLLPTCRKLSDRVCTCYGCGIDEKVTVHTILGGQLCTSRVSNMSAPHTHDGKAIGMSRTPLILSDTPEIGNEDTAILFRRVGLNNMQQELAATLKTGRHSSRPLGAVLHQWIHRFLNYALLVAVGIGGIFCLPVLLASNKFRDVFFSYTYVRIQRFMEDEMAVVRRAVLSQLDAVVSRDSSLKAHGAIRVLEVGAAYGPNVEFLRRPVKYWALEPNTSFQAALERNVKSNPNVEMGRFICGYGEDMAMIPERHFDAVLLMFVLCTATDGSKILSECKRLLAKGGYLLFAEHVGHKKGTFPRFLQDVLTPYTKNLTSGCHMNRDSEALLTGAGFSEIEVNRITLDIPFVLNQAIYGIAIA</sequence>
<accession>A0ACB7S0I1</accession>
<evidence type="ECO:0000313" key="2">
    <source>
        <dbReference type="Proteomes" id="UP000821845"/>
    </source>
</evidence>
<evidence type="ECO:0000313" key="1">
    <source>
        <dbReference type="EMBL" id="KAH6928140.1"/>
    </source>
</evidence>
<keyword evidence="2" id="KW-1185">Reference proteome</keyword>
<proteinExistence type="predicted"/>